<proteinExistence type="predicted"/>
<name>A0ABD0RM60_CIRMR</name>
<feature type="non-terminal residue" evidence="2">
    <location>
        <position position="57"/>
    </location>
</feature>
<evidence type="ECO:0000256" key="1">
    <source>
        <dbReference type="SAM" id="MobiDB-lite"/>
    </source>
</evidence>
<evidence type="ECO:0000313" key="3">
    <source>
        <dbReference type="Proteomes" id="UP001529510"/>
    </source>
</evidence>
<feature type="compositionally biased region" description="Pro residues" evidence="1">
    <location>
        <begin position="23"/>
        <end position="33"/>
    </location>
</feature>
<protein>
    <submittedName>
        <fullName evidence="2">Uncharacterized protein</fullName>
    </submittedName>
</protein>
<keyword evidence="3" id="KW-1185">Reference proteome</keyword>
<evidence type="ECO:0000313" key="2">
    <source>
        <dbReference type="EMBL" id="KAL0199556.1"/>
    </source>
</evidence>
<sequence length="57" mass="5763">SPPPSPTAPRRMSAGQRPAGRGAPPPPTRPGPLGPLNNSADSPQVPSRPNRAPPSIP</sequence>
<dbReference type="AlphaFoldDB" id="A0ABD0RM60"/>
<accession>A0ABD0RM60</accession>
<feature type="compositionally biased region" description="Polar residues" evidence="1">
    <location>
        <begin position="36"/>
        <end position="47"/>
    </location>
</feature>
<dbReference type="Proteomes" id="UP001529510">
    <property type="component" value="Unassembled WGS sequence"/>
</dbReference>
<feature type="region of interest" description="Disordered" evidence="1">
    <location>
        <begin position="1"/>
        <end position="57"/>
    </location>
</feature>
<gene>
    <name evidence="2" type="ORF">M9458_002743</name>
</gene>
<comment type="caution">
    <text evidence="2">The sequence shown here is derived from an EMBL/GenBank/DDBJ whole genome shotgun (WGS) entry which is preliminary data.</text>
</comment>
<organism evidence="2 3">
    <name type="scientific">Cirrhinus mrigala</name>
    <name type="common">Mrigala</name>
    <dbReference type="NCBI Taxonomy" id="683832"/>
    <lineage>
        <taxon>Eukaryota</taxon>
        <taxon>Metazoa</taxon>
        <taxon>Chordata</taxon>
        <taxon>Craniata</taxon>
        <taxon>Vertebrata</taxon>
        <taxon>Euteleostomi</taxon>
        <taxon>Actinopterygii</taxon>
        <taxon>Neopterygii</taxon>
        <taxon>Teleostei</taxon>
        <taxon>Ostariophysi</taxon>
        <taxon>Cypriniformes</taxon>
        <taxon>Cyprinidae</taxon>
        <taxon>Labeoninae</taxon>
        <taxon>Labeonini</taxon>
        <taxon>Cirrhinus</taxon>
    </lineage>
</organism>
<dbReference type="EMBL" id="JAMKFB020000002">
    <property type="protein sequence ID" value="KAL0199556.1"/>
    <property type="molecule type" value="Genomic_DNA"/>
</dbReference>
<feature type="non-terminal residue" evidence="2">
    <location>
        <position position="1"/>
    </location>
</feature>
<reference evidence="2 3" key="1">
    <citation type="submission" date="2024-05" db="EMBL/GenBank/DDBJ databases">
        <title>Genome sequencing and assembly of Indian major carp, Cirrhinus mrigala (Hamilton, 1822).</title>
        <authorList>
            <person name="Mohindra V."/>
            <person name="Chowdhury L.M."/>
            <person name="Lal K."/>
            <person name="Jena J.K."/>
        </authorList>
    </citation>
    <scope>NUCLEOTIDE SEQUENCE [LARGE SCALE GENOMIC DNA]</scope>
    <source>
        <strain evidence="2">CM1030</strain>
        <tissue evidence="2">Blood</tissue>
    </source>
</reference>